<comment type="caution">
    <text evidence="1">The sequence shown here is derived from an EMBL/GenBank/DDBJ whole genome shotgun (WGS) entry which is preliminary data.</text>
</comment>
<accession>A0A0F5PNH9</accession>
<reference evidence="1 2" key="2">
    <citation type="journal article" date="2015" name="BMC Genomics">
        <title>Analysis of three genomes within the thermophilic bacterial species Caldanaerobacter subterraneus with a focus on carbon monoxide dehydrogenase evolution and hydrolase diversity.</title>
        <authorList>
            <person name="Sant'Anna F.H."/>
            <person name="Lebedinsky A.V."/>
            <person name="Sokolova T.G."/>
            <person name="Robb F.T."/>
            <person name="Gonzalez J.M."/>
        </authorList>
    </citation>
    <scope>NUCLEOTIDE SEQUENCE [LARGE SCALE GENOMIC DNA]</scope>
    <source>
        <strain evidence="1 2">DSM 12653</strain>
    </source>
</reference>
<name>A0A0F5PNH9_9THEO</name>
<dbReference type="EMBL" id="ABXP02000042">
    <property type="protein sequence ID" value="KKC30212.1"/>
    <property type="molecule type" value="Genomic_DNA"/>
</dbReference>
<proteinExistence type="predicted"/>
<organism evidence="1 2">
    <name type="scientific">Caldanaerobacter subterraneus subsp. pacificus DSM 12653</name>
    <dbReference type="NCBI Taxonomy" id="391606"/>
    <lineage>
        <taxon>Bacteria</taxon>
        <taxon>Bacillati</taxon>
        <taxon>Bacillota</taxon>
        <taxon>Clostridia</taxon>
        <taxon>Thermoanaerobacterales</taxon>
        <taxon>Thermoanaerobacteraceae</taxon>
        <taxon>Caldanaerobacter</taxon>
    </lineage>
</organism>
<dbReference type="Proteomes" id="UP000010146">
    <property type="component" value="Unassembled WGS sequence"/>
</dbReference>
<reference evidence="1 2" key="1">
    <citation type="submission" date="2008-07" db="EMBL/GenBank/DDBJ databases">
        <authorList>
            <person name="Gonzalez J."/>
            <person name="Sokolova T."/>
            <person name="Ferriera S."/>
            <person name="Johnson J."/>
            <person name="Kravitz S."/>
            <person name="Beeson K."/>
            <person name="Sutton G."/>
            <person name="Rogers Y.-H."/>
            <person name="Friedman R."/>
            <person name="Frazier M."/>
            <person name="Venter J.C."/>
        </authorList>
    </citation>
    <scope>NUCLEOTIDE SEQUENCE [LARGE SCALE GENOMIC DNA]</scope>
    <source>
        <strain evidence="1 2">DSM 12653</strain>
    </source>
</reference>
<dbReference type="AlphaFoldDB" id="A0A0F5PNH9"/>
<reference evidence="2" key="3">
    <citation type="submission" date="2015-02" db="EMBL/GenBank/DDBJ databases">
        <title>Genome analysis of three genomes within the thermophilic hydrogenogenic bacterial species Caldanaerobacter subterraneus.</title>
        <authorList>
            <person name="Sant'Anna F.H."/>
            <person name="Lebedinsky A."/>
            <person name="Sokolova T."/>
            <person name="Robb F.T."/>
            <person name="Gonzalez J.M."/>
        </authorList>
    </citation>
    <scope>NUCLEOTIDE SEQUENCE [LARGE SCALE GENOMIC DNA]</scope>
    <source>
        <strain evidence="2">DSM 12653</strain>
    </source>
</reference>
<gene>
    <name evidence="1" type="ORF">CDSM653_00690</name>
</gene>
<evidence type="ECO:0000313" key="1">
    <source>
        <dbReference type="EMBL" id="KKC30212.1"/>
    </source>
</evidence>
<evidence type="ECO:0000313" key="2">
    <source>
        <dbReference type="Proteomes" id="UP000010146"/>
    </source>
</evidence>
<sequence length="34" mass="3695">MLRGNGNCLIKNVEATVTTCSSSKERIKENTISP</sequence>
<protein>
    <submittedName>
        <fullName evidence="1">Uncharacterized protein</fullName>
    </submittedName>
</protein>